<evidence type="ECO:0000313" key="8">
    <source>
        <dbReference type="Proteomes" id="UP001388673"/>
    </source>
</evidence>
<dbReference type="InterPro" id="IPR050641">
    <property type="entry name" value="RIFMO-like"/>
</dbReference>
<comment type="cofactor">
    <cofactor evidence="1">
        <name>FAD</name>
        <dbReference type="ChEBI" id="CHEBI:57692"/>
    </cofactor>
</comment>
<evidence type="ECO:0000259" key="6">
    <source>
        <dbReference type="PROSITE" id="PS50017"/>
    </source>
</evidence>
<keyword evidence="4" id="KW-0274">FAD</keyword>
<evidence type="ECO:0000256" key="3">
    <source>
        <dbReference type="ARBA" id="ARBA00022630"/>
    </source>
</evidence>
<keyword evidence="3" id="KW-0285">Flavoprotein</keyword>
<dbReference type="AlphaFoldDB" id="A0AAW0YTT1"/>
<organism evidence="7 8">
    <name type="scientific">Kwoniella newhampshirensis</name>
    <dbReference type="NCBI Taxonomy" id="1651941"/>
    <lineage>
        <taxon>Eukaryota</taxon>
        <taxon>Fungi</taxon>
        <taxon>Dikarya</taxon>
        <taxon>Basidiomycota</taxon>
        <taxon>Agaricomycotina</taxon>
        <taxon>Tremellomycetes</taxon>
        <taxon>Tremellales</taxon>
        <taxon>Cryptococcaceae</taxon>
        <taxon>Kwoniella</taxon>
    </lineage>
</organism>
<dbReference type="SUPFAM" id="SSF52833">
    <property type="entry name" value="Thioredoxin-like"/>
    <property type="match status" value="1"/>
</dbReference>
<dbReference type="Gene3D" id="3.50.50.60">
    <property type="entry name" value="FAD/NAD(P)-binding domain"/>
    <property type="match status" value="1"/>
</dbReference>
<dbReference type="InterPro" id="IPR036249">
    <property type="entry name" value="Thioredoxin-like_sf"/>
</dbReference>
<reference evidence="7 8" key="1">
    <citation type="journal article" date="2024" name="bioRxiv">
        <title>Comparative genomics of Cryptococcus and Kwoniella reveals pathogenesis evolution and contrasting karyotype dynamics via intercentromeric recombination or chromosome fusion.</title>
        <authorList>
            <person name="Coelho M.A."/>
            <person name="David-Palma M."/>
            <person name="Shea T."/>
            <person name="Bowers K."/>
            <person name="McGinley-Smith S."/>
            <person name="Mohammad A.W."/>
            <person name="Gnirke A."/>
            <person name="Yurkov A.M."/>
            <person name="Nowrousian M."/>
            <person name="Sun S."/>
            <person name="Cuomo C.A."/>
            <person name="Heitman J."/>
        </authorList>
    </citation>
    <scope>NUCLEOTIDE SEQUENCE [LARGE SCALE GENOMIC DNA]</scope>
    <source>
        <strain evidence="7 8">CBS 13917</strain>
    </source>
</reference>
<dbReference type="SUPFAM" id="SSF51905">
    <property type="entry name" value="FAD/NAD(P)-binding domain"/>
    <property type="match status" value="1"/>
</dbReference>
<dbReference type="Pfam" id="PF01494">
    <property type="entry name" value="FAD_binding_3"/>
    <property type="match status" value="1"/>
</dbReference>
<keyword evidence="5" id="KW-0560">Oxidoreductase</keyword>
<keyword evidence="8" id="KW-1185">Reference proteome</keyword>
<protein>
    <recommendedName>
        <fullName evidence="6">Death domain-containing protein</fullName>
    </recommendedName>
</protein>
<dbReference type="RefSeq" id="XP_066799755.1">
    <property type="nucleotide sequence ID" value="XM_066949461.1"/>
</dbReference>
<dbReference type="GO" id="GO:0071949">
    <property type="term" value="F:FAD binding"/>
    <property type="evidence" value="ECO:0007669"/>
    <property type="project" value="InterPro"/>
</dbReference>
<dbReference type="KEGG" id="kne:92183635"/>
<comment type="caution">
    <text evidence="7">The sequence shown here is derived from an EMBL/GenBank/DDBJ whole genome shotgun (WGS) entry which is preliminary data.</text>
</comment>
<dbReference type="InterPro" id="IPR036188">
    <property type="entry name" value="FAD/NAD-bd_sf"/>
</dbReference>
<name>A0AAW0YTT1_9TREE</name>
<evidence type="ECO:0000256" key="1">
    <source>
        <dbReference type="ARBA" id="ARBA00001974"/>
    </source>
</evidence>
<evidence type="ECO:0000256" key="5">
    <source>
        <dbReference type="ARBA" id="ARBA00023002"/>
    </source>
</evidence>
<gene>
    <name evidence="7" type="ORF">IAR55_006377</name>
</gene>
<dbReference type="GeneID" id="92183635"/>
<evidence type="ECO:0000256" key="4">
    <source>
        <dbReference type="ARBA" id="ARBA00022827"/>
    </source>
</evidence>
<dbReference type="Gene3D" id="3.40.30.120">
    <property type="match status" value="1"/>
</dbReference>
<comment type="similarity">
    <text evidence="2">Belongs to the PheA/TfdB FAD monooxygenase family.</text>
</comment>
<dbReference type="EMBL" id="JBCAWK010000013">
    <property type="protein sequence ID" value="KAK8844531.1"/>
    <property type="molecule type" value="Genomic_DNA"/>
</dbReference>
<dbReference type="GO" id="GO:0007165">
    <property type="term" value="P:signal transduction"/>
    <property type="evidence" value="ECO:0007669"/>
    <property type="project" value="InterPro"/>
</dbReference>
<dbReference type="PANTHER" id="PTHR43004">
    <property type="entry name" value="TRK SYSTEM POTASSIUM UPTAKE PROTEIN"/>
    <property type="match status" value="1"/>
</dbReference>
<evidence type="ECO:0000313" key="7">
    <source>
        <dbReference type="EMBL" id="KAK8844531.1"/>
    </source>
</evidence>
<dbReference type="InterPro" id="IPR000488">
    <property type="entry name" value="Death_dom"/>
</dbReference>
<dbReference type="Gene3D" id="3.30.70.2450">
    <property type="match status" value="1"/>
</dbReference>
<proteinExistence type="inferred from homology"/>
<feature type="domain" description="Death" evidence="6">
    <location>
        <begin position="467"/>
        <end position="513"/>
    </location>
</feature>
<evidence type="ECO:0000256" key="2">
    <source>
        <dbReference type="ARBA" id="ARBA00007801"/>
    </source>
</evidence>
<dbReference type="Proteomes" id="UP001388673">
    <property type="component" value="Unassembled WGS sequence"/>
</dbReference>
<accession>A0AAW0YTT1</accession>
<sequence>METLPVLICGAGPTGLHLALQLLQYDVPFRLIDQAHEISPTSRAIIVQARTLELYDRLGIIDTVLQHGLRVNGFVAACPGDPKDRGGNDFEAFGKGLTKFNHVLSLSQDEHERILCDTVVKRGGKIERGVELMDVQEEEEGGVCVKTKCIEDGTVEEGMYSYVAGCDGGHSAVRRRIGVPMTGGTYDNRFFVVDVIGTTPLHDKTSKVCLNVTSKDFVLSIPQQGGRLRLIGFVPADNTKSDKDVTLDDCRPTIDRTIDLDIQEERWFTVYRSHHRVADRFRQGRIFLLGDAAHLHSPVGGQGMNLGIGDAENLGWKLATVFRNKIDPIDQEALLDSYEKERRALAAEIVASTDNAFSNFVDPGWTGWFLRIAVIPYIFPAITRYLGSYVGPTIFLRVSQLAIQYNSVLNGGPGAGKAFPRVLGVTLNSAEKTTSKGWEIHHFGDRGSWSRVLTEGERSRFRVISHDWKEEARILGLKENKVYIVRPDGYVGSVTDQDDEEGVKRYLSRWVKW</sequence>
<dbReference type="PROSITE" id="PS50017">
    <property type="entry name" value="DEATH_DOMAIN"/>
    <property type="match status" value="1"/>
</dbReference>
<dbReference type="PRINTS" id="PR00420">
    <property type="entry name" value="RNGMNOXGNASE"/>
</dbReference>
<dbReference type="InterPro" id="IPR002938">
    <property type="entry name" value="FAD-bd"/>
</dbReference>
<dbReference type="GO" id="GO:0016709">
    <property type="term" value="F:oxidoreductase activity, acting on paired donors, with incorporation or reduction of molecular oxygen, NAD(P)H as one donor, and incorporation of one atom of oxygen"/>
    <property type="evidence" value="ECO:0007669"/>
    <property type="project" value="UniProtKB-ARBA"/>
</dbReference>
<dbReference type="PANTHER" id="PTHR43004:SF19">
    <property type="entry name" value="BINDING MONOOXYGENASE, PUTATIVE (JCVI)-RELATED"/>
    <property type="match status" value="1"/>
</dbReference>